<proteinExistence type="predicted"/>
<dbReference type="Proteomes" id="UP001501153">
    <property type="component" value="Unassembled WGS sequence"/>
</dbReference>
<dbReference type="EMBL" id="BAABGZ010000068">
    <property type="protein sequence ID" value="GAA4363249.1"/>
    <property type="molecule type" value="Genomic_DNA"/>
</dbReference>
<organism evidence="1 2">
    <name type="scientific">Hymenobacter saemangeumensis</name>
    <dbReference type="NCBI Taxonomy" id="1084522"/>
    <lineage>
        <taxon>Bacteria</taxon>
        <taxon>Pseudomonadati</taxon>
        <taxon>Bacteroidota</taxon>
        <taxon>Cytophagia</taxon>
        <taxon>Cytophagales</taxon>
        <taxon>Hymenobacteraceae</taxon>
        <taxon>Hymenobacter</taxon>
    </lineage>
</organism>
<evidence type="ECO:0000313" key="1">
    <source>
        <dbReference type="EMBL" id="GAA4363249.1"/>
    </source>
</evidence>
<accession>A0ABP8IMD1</accession>
<comment type="caution">
    <text evidence="1">The sequence shown here is derived from an EMBL/GenBank/DDBJ whole genome shotgun (WGS) entry which is preliminary data.</text>
</comment>
<name>A0ABP8IMD1_9BACT</name>
<sequence>MPAFNSAAGLRILLVLATPACRPEFYRRLLGEYLFLRTMPKPGILDGAQEFLIDSCRQRAAGLCTAVDGTAKEDLCFSHAQPFYVRDRLE</sequence>
<protein>
    <submittedName>
        <fullName evidence="1">Uncharacterized protein</fullName>
    </submittedName>
</protein>
<gene>
    <name evidence="1" type="ORF">GCM10023185_31820</name>
</gene>
<dbReference type="RefSeq" id="WP_345237091.1">
    <property type="nucleotide sequence ID" value="NZ_BAABGZ010000068.1"/>
</dbReference>
<reference evidence="2" key="1">
    <citation type="journal article" date="2019" name="Int. J. Syst. Evol. Microbiol.">
        <title>The Global Catalogue of Microorganisms (GCM) 10K type strain sequencing project: providing services to taxonomists for standard genome sequencing and annotation.</title>
        <authorList>
            <consortium name="The Broad Institute Genomics Platform"/>
            <consortium name="The Broad Institute Genome Sequencing Center for Infectious Disease"/>
            <person name="Wu L."/>
            <person name="Ma J."/>
        </authorList>
    </citation>
    <scope>NUCLEOTIDE SEQUENCE [LARGE SCALE GENOMIC DNA]</scope>
    <source>
        <strain evidence="2">JCM 17923</strain>
    </source>
</reference>
<evidence type="ECO:0000313" key="2">
    <source>
        <dbReference type="Proteomes" id="UP001501153"/>
    </source>
</evidence>
<keyword evidence="2" id="KW-1185">Reference proteome</keyword>